<evidence type="ECO:0000313" key="15">
    <source>
        <dbReference type="Proteomes" id="UP000286976"/>
    </source>
</evidence>
<evidence type="ECO:0000256" key="11">
    <source>
        <dbReference type="ARBA" id="ARBA00039257"/>
    </source>
</evidence>
<keyword evidence="6" id="KW-0963">Cytoplasm</keyword>
<comment type="subcellular location">
    <subcellularLocation>
        <location evidence="3">Cytoplasm</location>
    </subcellularLocation>
</comment>
<evidence type="ECO:0000256" key="4">
    <source>
        <dbReference type="ARBA" id="ARBA00007553"/>
    </source>
</evidence>
<dbReference type="SUPFAM" id="SSF55846">
    <property type="entry name" value="N-acetylmuramoyl-L-alanine amidase-like"/>
    <property type="match status" value="1"/>
</dbReference>
<feature type="domain" description="N-acetylmuramoyl-L-alanine amidase" evidence="13">
    <location>
        <begin position="17"/>
        <end position="168"/>
    </location>
</feature>
<keyword evidence="9" id="KW-0862">Zinc</keyword>
<dbReference type="PANTHER" id="PTHR30417">
    <property type="entry name" value="N-ACETYLMURAMOYL-L-ALANINE AMIDASE AMID"/>
    <property type="match status" value="1"/>
</dbReference>
<comment type="similarity">
    <text evidence="4">Belongs to the N-acetylmuramoyl-L-alanine amidase 2 family.</text>
</comment>
<accession>A0A432X7Q0</accession>
<dbReference type="EMBL" id="PIPQ01000002">
    <property type="protein sequence ID" value="RUO42904.1"/>
    <property type="molecule type" value="Genomic_DNA"/>
</dbReference>
<evidence type="ECO:0000256" key="6">
    <source>
        <dbReference type="ARBA" id="ARBA00022490"/>
    </source>
</evidence>
<dbReference type="GO" id="GO:0071555">
    <property type="term" value="P:cell wall organization"/>
    <property type="evidence" value="ECO:0007669"/>
    <property type="project" value="UniProtKB-KW"/>
</dbReference>
<dbReference type="Gene3D" id="3.40.80.10">
    <property type="entry name" value="Peptidoglycan recognition protein-like"/>
    <property type="match status" value="1"/>
</dbReference>
<dbReference type="GO" id="GO:0005737">
    <property type="term" value="C:cytoplasm"/>
    <property type="evidence" value="ECO:0007669"/>
    <property type="project" value="UniProtKB-SubCell"/>
</dbReference>
<evidence type="ECO:0000259" key="13">
    <source>
        <dbReference type="SMART" id="SM00644"/>
    </source>
</evidence>
<proteinExistence type="inferred from homology"/>
<dbReference type="EC" id="3.5.1.28" evidence="5"/>
<evidence type="ECO:0000313" key="14">
    <source>
        <dbReference type="EMBL" id="RUO42904.1"/>
    </source>
</evidence>
<protein>
    <recommendedName>
        <fullName evidence="11">1,6-anhydro-N-acetylmuramyl-L-alanine amidase AmpD</fullName>
        <ecNumber evidence="5">3.5.1.28</ecNumber>
    </recommendedName>
    <alternativeName>
        <fullName evidence="12">N-acetylmuramoyl-L-alanine amidase</fullName>
    </alternativeName>
</protein>
<dbReference type="Pfam" id="PF01510">
    <property type="entry name" value="Amidase_2"/>
    <property type="match status" value="1"/>
</dbReference>
<dbReference type="Proteomes" id="UP000286976">
    <property type="component" value="Unassembled WGS sequence"/>
</dbReference>
<dbReference type="RefSeq" id="WP_126757119.1">
    <property type="nucleotide sequence ID" value="NZ_PIPQ01000002.1"/>
</dbReference>
<evidence type="ECO:0000256" key="3">
    <source>
        <dbReference type="ARBA" id="ARBA00004496"/>
    </source>
</evidence>
<dbReference type="OrthoDB" id="9794842at2"/>
<comment type="cofactor">
    <cofactor evidence="2">
        <name>Zn(2+)</name>
        <dbReference type="ChEBI" id="CHEBI:29105"/>
    </cofactor>
</comment>
<organism evidence="14 15">
    <name type="scientific">Aliidiomarina taiwanensis</name>
    <dbReference type="NCBI Taxonomy" id="946228"/>
    <lineage>
        <taxon>Bacteria</taxon>
        <taxon>Pseudomonadati</taxon>
        <taxon>Pseudomonadota</taxon>
        <taxon>Gammaproteobacteria</taxon>
        <taxon>Alteromonadales</taxon>
        <taxon>Idiomarinaceae</taxon>
        <taxon>Aliidiomarina</taxon>
    </lineage>
</organism>
<evidence type="ECO:0000256" key="2">
    <source>
        <dbReference type="ARBA" id="ARBA00001947"/>
    </source>
</evidence>
<dbReference type="InterPro" id="IPR002502">
    <property type="entry name" value="Amidase_domain"/>
</dbReference>
<evidence type="ECO:0000256" key="8">
    <source>
        <dbReference type="ARBA" id="ARBA00022801"/>
    </source>
</evidence>
<evidence type="ECO:0000256" key="1">
    <source>
        <dbReference type="ARBA" id="ARBA00001561"/>
    </source>
</evidence>
<dbReference type="GO" id="GO:0046872">
    <property type="term" value="F:metal ion binding"/>
    <property type="evidence" value="ECO:0007669"/>
    <property type="project" value="UniProtKB-KW"/>
</dbReference>
<evidence type="ECO:0000256" key="9">
    <source>
        <dbReference type="ARBA" id="ARBA00022833"/>
    </source>
</evidence>
<evidence type="ECO:0000256" key="10">
    <source>
        <dbReference type="ARBA" id="ARBA00023316"/>
    </source>
</evidence>
<sequence>MLSISDDKINGVIFHPSPHYDARPDPTDISLLVVHGISLPAGKFGGPYVHDLFMGCLDCQADASFIALEGLRVSAHCFIRRDGQLIQYVPFHQRAWHAGVSSWQGRERCNDFSIGVELEGTDDAPYTEEQYTQLVALSKALMGSYPAITTNRIVGHEHIAPGRKTDPGPAFNWDTFKQRLTHSLECS</sequence>
<dbReference type="NCBIfam" id="NF008758">
    <property type="entry name" value="PRK11789.1"/>
    <property type="match status" value="1"/>
</dbReference>
<evidence type="ECO:0000256" key="5">
    <source>
        <dbReference type="ARBA" id="ARBA00011901"/>
    </source>
</evidence>
<dbReference type="PANTHER" id="PTHR30417:SF4">
    <property type="entry name" value="1,6-ANHYDRO-N-ACETYLMURAMYL-L-ALANINE AMIDASE AMPD"/>
    <property type="match status" value="1"/>
</dbReference>
<dbReference type="GO" id="GO:0009253">
    <property type="term" value="P:peptidoglycan catabolic process"/>
    <property type="evidence" value="ECO:0007669"/>
    <property type="project" value="InterPro"/>
</dbReference>
<evidence type="ECO:0000256" key="12">
    <source>
        <dbReference type="ARBA" id="ARBA00042615"/>
    </source>
</evidence>
<dbReference type="GO" id="GO:0008745">
    <property type="term" value="F:N-acetylmuramoyl-L-alanine amidase activity"/>
    <property type="evidence" value="ECO:0007669"/>
    <property type="project" value="UniProtKB-EC"/>
</dbReference>
<dbReference type="GO" id="GO:0009254">
    <property type="term" value="P:peptidoglycan turnover"/>
    <property type="evidence" value="ECO:0007669"/>
    <property type="project" value="TreeGrafter"/>
</dbReference>
<evidence type="ECO:0000256" key="7">
    <source>
        <dbReference type="ARBA" id="ARBA00022723"/>
    </source>
</evidence>
<keyword evidence="8" id="KW-0378">Hydrolase</keyword>
<gene>
    <name evidence="14" type="ORF">CWE15_05755</name>
</gene>
<dbReference type="CDD" id="cd06583">
    <property type="entry name" value="PGRP"/>
    <property type="match status" value="1"/>
</dbReference>
<keyword evidence="7" id="KW-0479">Metal-binding</keyword>
<comment type="catalytic activity">
    <reaction evidence="1">
        <text>Hydrolyzes the link between N-acetylmuramoyl residues and L-amino acid residues in certain cell-wall glycopeptides.</text>
        <dbReference type="EC" id="3.5.1.28"/>
    </reaction>
</comment>
<reference evidence="14 15" key="1">
    <citation type="journal article" date="2011" name="Front. Microbiol.">
        <title>Genomic signatures of strain selection and enhancement in Bacillus atrophaeus var. globigii, a historical biowarfare simulant.</title>
        <authorList>
            <person name="Gibbons H.S."/>
            <person name="Broomall S.M."/>
            <person name="McNew L.A."/>
            <person name="Daligault H."/>
            <person name="Chapman C."/>
            <person name="Bruce D."/>
            <person name="Karavis M."/>
            <person name="Krepps M."/>
            <person name="McGregor P.A."/>
            <person name="Hong C."/>
            <person name="Park K.H."/>
            <person name="Akmal A."/>
            <person name="Feldman A."/>
            <person name="Lin J.S."/>
            <person name="Chang W.E."/>
            <person name="Higgs B.W."/>
            <person name="Demirev P."/>
            <person name="Lindquist J."/>
            <person name="Liem A."/>
            <person name="Fochler E."/>
            <person name="Read T.D."/>
            <person name="Tapia R."/>
            <person name="Johnson S."/>
            <person name="Bishop-Lilly K.A."/>
            <person name="Detter C."/>
            <person name="Han C."/>
            <person name="Sozhamannan S."/>
            <person name="Rosenzweig C.N."/>
            <person name="Skowronski E.W."/>
        </authorList>
    </citation>
    <scope>NUCLEOTIDE SEQUENCE [LARGE SCALE GENOMIC DNA]</scope>
    <source>
        <strain evidence="14 15">AIT1</strain>
    </source>
</reference>
<comment type="caution">
    <text evidence="14">The sequence shown here is derived from an EMBL/GenBank/DDBJ whole genome shotgun (WGS) entry which is preliminary data.</text>
</comment>
<dbReference type="InterPro" id="IPR036505">
    <property type="entry name" value="Amidase/PGRP_sf"/>
</dbReference>
<keyword evidence="10" id="KW-0961">Cell wall biogenesis/degradation</keyword>
<keyword evidence="15" id="KW-1185">Reference proteome</keyword>
<name>A0A432X7Q0_9GAMM</name>
<dbReference type="AlphaFoldDB" id="A0A432X7Q0"/>
<dbReference type="SMART" id="SM00644">
    <property type="entry name" value="Ami_2"/>
    <property type="match status" value="1"/>
</dbReference>
<dbReference type="InterPro" id="IPR051206">
    <property type="entry name" value="NAMLAA_amidase_2"/>
</dbReference>